<dbReference type="EMBL" id="WJNH01000004">
    <property type="protein sequence ID" value="MRG86228.1"/>
    <property type="molecule type" value="Genomic_DNA"/>
</dbReference>
<dbReference type="InterPro" id="IPR038087">
    <property type="entry name" value="RNAP_delta_N_dom_sf"/>
</dbReference>
<dbReference type="GO" id="GO:0003899">
    <property type="term" value="F:DNA-directed RNA polymerase activity"/>
    <property type="evidence" value="ECO:0007669"/>
    <property type="project" value="UniProtKB-UniRule"/>
</dbReference>
<accession>A0A6G1X5Y8</accession>
<feature type="region of interest" description="Disordered" evidence="7">
    <location>
        <begin position="92"/>
        <end position="169"/>
    </location>
</feature>
<evidence type="ECO:0000256" key="4">
    <source>
        <dbReference type="ARBA" id="ARBA00022695"/>
    </source>
</evidence>
<dbReference type="Proteomes" id="UP000480185">
    <property type="component" value="Unassembled WGS sequence"/>
</dbReference>
<comment type="caution">
    <text evidence="9">The sequence shown here is derived from an EMBL/GenBank/DDBJ whole genome shotgun (WGS) entry which is preliminary data.</text>
</comment>
<dbReference type="GO" id="GO:0006351">
    <property type="term" value="P:DNA-templated transcription"/>
    <property type="evidence" value="ECO:0007669"/>
    <property type="project" value="InterPro"/>
</dbReference>
<dbReference type="AlphaFoldDB" id="A0A6G1X5Y8"/>
<dbReference type="GO" id="GO:0000428">
    <property type="term" value="C:DNA-directed RNA polymerase complex"/>
    <property type="evidence" value="ECO:0007669"/>
    <property type="project" value="UniProtKB-KW"/>
</dbReference>
<keyword evidence="4 6" id="KW-0548">Nucleotidyltransferase</keyword>
<evidence type="ECO:0000256" key="5">
    <source>
        <dbReference type="ARBA" id="ARBA00023163"/>
    </source>
</evidence>
<keyword evidence="3 6" id="KW-0808">Transferase</keyword>
<organism evidence="9 10">
    <name type="scientific">Salinibacillus xinjiangensis</name>
    <dbReference type="NCBI Taxonomy" id="1229268"/>
    <lineage>
        <taxon>Bacteria</taxon>
        <taxon>Bacillati</taxon>
        <taxon>Bacillota</taxon>
        <taxon>Bacilli</taxon>
        <taxon>Bacillales</taxon>
        <taxon>Bacillaceae</taxon>
        <taxon>Salinibacillus</taxon>
    </lineage>
</organism>
<proteinExistence type="inferred from homology"/>
<evidence type="ECO:0000256" key="6">
    <source>
        <dbReference type="HAMAP-Rule" id="MF_00357"/>
    </source>
</evidence>
<evidence type="ECO:0000256" key="3">
    <source>
        <dbReference type="ARBA" id="ARBA00022679"/>
    </source>
</evidence>
<gene>
    <name evidence="6 9" type="primary">rpoE</name>
    <name evidence="9" type="ORF">GH754_07800</name>
</gene>
<keyword evidence="10" id="KW-1185">Reference proteome</keyword>
<dbReference type="HAMAP" id="MF_00357">
    <property type="entry name" value="RNApol_bact_RpoE"/>
    <property type="match status" value="1"/>
</dbReference>
<keyword evidence="5 6" id="KW-0804">Transcription</keyword>
<evidence type="ECO:0000259" key="8">
    <source>
        <dbReference type="PROSITE" id="PS51913"/>
    </source>
</evidence>
<evidence type="ECO:0000256" key="1">
    <source>
        <dbReference type="ARBA" id="ARBA00009828"/>
    </source>
</evidence>
<feature type="compositionally biased region" description="Basic residues" evidence="7">
    <location>
        <begin position="94"/>
        <end position="106"/>
    </location>
</feature>
<dbReference type="PROSITE" id="PS51913">
    <property type="entry name" value="HTH_HARE"/>
    <property type="match status" value="1"/>
</dbReference>
<dbReference type="InterPro" id="IPR007759">
    <property type="entry name" value="Asxl_HARE-HTH"/>
</dbReference>
<name>A0A6G1X5Y8_9BACI</name>
<feature type="compositionally biased region" description="Acidic residues" evidence="7">
    <location>
        <begin position="112"/>
        <end position="169"/>
    </location>
</feature>
<reference evidence="9 10" key="1">
    <citation type="submission" date="2019-11" db="EMBL/GenBank/DDBJ databases">
        <authorList>
            <person name="Li J."/>
        </authorList>
    </citation>
    <scope>NUCLEOTIDE SEQUENCE [LARGE SCALE GENOMIC DNA]</scope>
    <source>
        <strain evidence="9 10">J4</strain>
    </source>
</reference>
<dbReference type="Pfam" id="PF05066">
    <property type="entry name" value="HARE-HTH"/>
    <property type="match status" value="1"/>
</dbReference>
<keyword evidence="2 6" id="KW-0240">DNA-directed RNA polymerase</keyword>
<comment type="function">
    <text evidence="6">Participates in both the initiation and recycling phases of transcription. In the presence of the delta subunit, RNAP displays an increased specificity of transcription, a decreased affinity for nucleic acids, and an increased efficiency of RNA synthesis because of enhanced recycling.</text>
</comment>
<dbReference type="GO" id="GO:0006355">
    <property type="term" value="P:regulation of DNA-templated transcription"/>
    <property type="evidence" value="ECO:0007669"/>
    <property type="project" value="UniProtKB-UniRule"/>
</dbReference>
<comment type="similarity">
    <text evidence="1 6">Belongs to the RpoE family.</text>
</comment>
<dbReference type="Gene3D" id="1.10.10.1250">
    <property type="entry name" value="RNA polymerase, subunit delta, N-terminal domain"/>
    <property type="match status" value="1"/>
</dbReference>
<comment type="subunit">
    <text evidence="6">RNAP is composed of a core of 2 alpha, a beta and a beta' subunits. The core is associated with a delta subunit and one of several sigma factors.</text>
</comment>
<dbReference type="OrthoDB" id="401223at2"/>
<evidence type="ECO:0000256" key="7">
    <source>
        <dbReference type="SAM" id="MobiDB-lite"/>
    </source>
</evidence>
<evidence type="ECO:0000313" key="9">
    <source>
        <dbReference type="EMBL" id="MRG86228.1"/>
    </source>
</evidence>
<sequence>MELEKYNEEDIAEVSLLKVATEILTNEKKAMDFNELFNRVAEFKGLTDQQKEEVIAQFYTDLNTDGQFMTVGSNMWGLKRWYPVDQIEEDVAPKKKKKKKAKKKPAKKEVVEEVEEKEVEEDLTEDFDDFEEDLDEDFGFDAEDIDDSSDDNNDDDDFLSEDDDEEDDK</sequence>
<feature type="domain" description="HTH HARE-type" evidence="8">
    <location>
        <begin position="14"/>
        <end position="81"/>
    </location>
</feature>
<evidence type="ECO:0000313" key="10">
    <source>
        <dbReference type="Proteomes" id="UP000480185"/>
    </source>
</evidence>
<dbReference type="NCBIfam" id="TIGR04567">
    <property type="entry name" value="RNAP_delt_lowGC"/>
    <property type="match status" value="1"/>
</dbReference>
<evidence type="ECO:0000256" key="2">
    <source>
        <dbReference type="ARBA" id="ARBA00022478"/>
    </source>
</evidence>
<dbReference type="InterPro" id="IPR029757">
    <property type="entry name" value="RpoE"/>
</dbReference>
<protein>
    <recommendedName>
        <fullName evidence="6">Probable DNA-directed RNA polymerase subunit delta</fullName>
    </recommendedName>
    <alternativeName>
        <fullName evidence="6">RNAP delta factor</fullName>
    </alternativeName>
</protein>